<proteinExistence type="predicted"/>
<dbReference type="Gene3D" id="2.60.40.1520">
    <property type="entry name" value="Hemocyanin, C-terminal domain"/>
    <property type="match status" value="1"/>
</dbReference>
<evidence type="ECO:0000259" key="5">
    <source>
        <dbReference type="Pfam" id="PF03723"/>
    </source>
</evidence>
<dbReference type="Proteomes" id="UP001497644">
    <property type="component" value="Chromosome 11"/>
</dbReference>
<organism evidence="6 7">
    <name type="scientific">Lasius platythorax</name>
    <dbReference type="NCBI Taxonomy" id="488582"/>
    <lineage>
        <taxon>Eukaryota</taxon>
        <taxon>Metazoa</taxon>
        <taxon>Ecdysozoa</taxon>
        <taxon>Arthropoda</taxon>
        <taxon>Hexapoda</taxon>
        <taxon>Insecta</taxon>
        <taxon>Pterygota</taxon>
        <taxon>Neoptera</taxon>
        <taxon>Endopterygota</taxon>
        <taxon>Hymenoptera</taxon>
        <taxon>Apocrita</taxon>
        <taxon>Aculeata</taxon>
        <taxon>Formicoidea</taxon>
        <taxon>Formicidae</taxon>
        <taxon>Formicinae</taxon>
        <taxon>Lasius</taxon>
        <taxon>Lasius</taxon>
    </lineage>
</organism>
<gene>
    <name evidence="6" type="ORF">LPLAT_LOCUS2224</name>
</gene>
<keyword evidence="1" id="KW-0758">Storage protein</keyword>
<dbReference type="PROSITE" id="PS00210">
    <property type="entry name" value="HEMOCYANIN_2"/>
    <property type="match status" value="1"/>
</dbReference>
<reference evidence="6" key="1">
    <citation type="submission" date="2024-04" db="EMBL/GenBank/DDBJ databases">
        <authorList>
            <consortium name="Molecular Ecology Group"/>
        </authorList>
    </citation>
    <scope>NUCLEOTIDE SEQUENCE</scope>
</reference>
<protein>
    <recommendedName>
        <fullName evidence="8">Hexamerin</fullName>
    </recommendedName>
</protein>
<feature type="domain" description="Hemocyanin C-terminal" evidence="5">
    <location>
        <begin position="439"/>
        <end position="675"/>
    </location>
</feature>
<feature type="domain" description="Hemocyanin middle" evidence="3">
    <location>
        <begin position="156"/>
        <end position="430"/>
    </location>
</feature>
<dbReference type="SUPFAM" id="SSF81296">
    <property type="entry name" value="E set domains"/>
    <property type="match status" value="1"/>
</dbReference>
<feature type="signal peptide" evidence="2">
    <location>
        <begin position="1"/>
        <end position="16"/>
    </location>
</feature>
<dbReference type="Pfam" id="PF03723">
    <property type="entry name" value="Hemocyanin_C"/>
    <property type="match status" value="1"/>
</dbReference>
<evidence type="ECO:0000259" key="3">
    <source>
        <dbReference type="Pfam" id="PF00372"/>
    </source>
</evidence>
<dbReference type="GO" id="GO:0045735">
    <property type="term" value="F:nutrient reservoir activity"/>
    <property type="evidence" value="ECO:0007669"/>
    <property type="project" value="UniProtKB-KW"/>
</dbReference>
<evidence type="ECO:0008006" key="8">
    <source>
        <dbReference type="Google" id="ProtNLM"/>
    </source>
</evidence>
<evidence type="ECO:0000256" key="1">
    <source>
        <dbReference type="ARBA" id="ARBA00022761"/>
    </source>
</evidence>
<dbReference type="InterPro" id="IPR005204">
    <property type="entry name" value="Hemocyanin_N"/>
</dbReference>
<sequence length="685" mass="79431">MKTIALFLAAACLAHATQVPTYTADKAYLIKQKSIYELFWHVDQPTVYHPELYQKARSFNLEDNIASFTDQAAVTEFLQRWKHGMLPRGEVFTVRVRQNYEDAISLFRVFYTAKDFDTFYNTAVWARFHMNEYMYIYALSVAVLHRPDTKNIRVPPAYEVVPQYFFNEEVMHKAYHIAMGDTQSVAVKKTIGGVDNYYISANYSGWYMKNDQVPEQQKLSYLTEDVGLNSFYLANSHDFPFFMNSVKYNMPQNVRGELYMYMHKQLLDRYYLERLSNDLGEIDYVDVNRPIVPAYYPTMQHPNGMPFPQRPVDHEIPLHAHKDVQALQDSHVRISDAIDSGYMVDRNGKRFNIYDTMDGLNHLANVIQGNADSVNPMYYGHIDSMYRKVLGMGPVATTKHNVVPSALDMLSTRLRDPAFYGIYKNIVTYWMRYKQHLPKYTHEELFFPGVTVESVTVDKLMTFFDHFESLISNAVSVRSHKEAQSMLIKARQYRLNHKPFTYHIMVNSDRNVKAIVRVFLGPKYNVHGHELDMSENHMNFMELDQWTVDLKPGTNKIERSSHESIYVVPDEVPSDVLYKKMVKALEGGETFNYPGQPYGLPDRLLLPKGKKEGMPFKLFVAVSHFDEKTATQMDSPVWGPSVVDARPLGYPLDRPVSTFNFTVPNFHTKDVLVFHKQAEELNLTM</sequence>
<dbReference type="InterPro" id="IPR000896">
    <property type="entry name" value="Hemocyanin/hexamerin_mid_dom"/>
</dbReference>
<feature type="chain" id="PRO_5043573185" description="Hexamerin" evidence="2">
    <location>
        <begin position="17"/>
        <end position="685"/>
    </location>
</feature>
<evidence type="ECO:0000313" key="6">
    <source>
        <dbReference type="EMBL" id="CAL1675946.1"/>
    </source>
</evidence>
<dbReference type="PANTHER" id="PTHR11511">
    <property type="entry name" value="LARVAL STORAGE PROTEIN/PHENOLOXIDASE"/>
    <property type="match status" value="1"/>
</dbReference>
<accession>A0AAV2N777</accession>
<keyword evidence="7" id="KW-1185">Reference proteome</keyword>
<dbReference type="InterPro" id="IPR037020">
    <property type="entry name" value="Hemocyanin_C_sf"/>
</dbReference>
<dbReference type="InterPro" id="IPR036697">
    <property type="entry name" value="Hemocyanin_N_sf"/>
</dbReference>
<keyword evidence="2" id="KW-0732">Signal</keyword>
<dbReference type="EMBL" id="OZ034834">
    <property type="protein sequence ID" value="CAL1675946.1"/>
    <property type="molecule type" value="Genomic_DNA"/>
</dbReference>
<evidence type="ECO:0000313" key="7">
    <source>
        <dbReference type="Proteomes" id="UP001497644"/>
    </source>
</evidence>
<dbReference type="PRINTS" id="PR00187">
    <property type="entry name" value="HAEMOCYANIN"/>
</dbReference>
<evidence type="ECO:0000256" key="2">
    <source>
        <dbReference type="SAM" id="SignalP"/>
    </source>
</evidence>
<dbReference type="SUPFAM" id="SSF48050">
    <property type="entry name" value="Hemocyanin, N-terminal domain"/>
    <property type="match status" value="1"/>
</dbReference>
<dbReference type="SUPFAM" id="SSF48056">
    <property type="entry name" value="Di-copper centre-containing domain"/>
    <property type="match status" value="1"/>
</dbReference>
<dbReference type="InterPro" id="IPR014756">
    <property type="entry name" value="Ig_E-set"/>
</dbReference>
<feature type="domain" description="Hemocyanin N-terminal" evidence="4">
    <location>
        <begin position="29"/>
        <end position="151"/>
    </location>
</feature>
<dbReference type="Pfam" id="PF03722">
    <property type="entry name" value="Hemocyanin_N"/>
    <property type="match status" value="1"/>
</dbReference>
<name>A0AAV2N777_9HYME</name>
<dbReference type="InterPro" id="IPR013788">
    <property type="entry name" value="Hemocyanin/hexamerin"/>
</dbReference>
<evidence type="ECO:0000259" key="4">
    <source>
        <dbReference type="Pfam" id="PF03722"/>
    </source>
</evidence>
<dbReference type="PANTHER" id="PTHR11511:SF5">
    <property type="entry name" value="FAT-BODY PROTEIN 1-RELATED"/>
    <property type="match status" value="1"/>
</dbReference>
<dbReference type="InterPro" id="IPR008922">
    <property type="entry name" value="Di-copper_centre_dom_sf"/>
</dbReference>
<dbReference type="InterPro" id="IPR005203">
    <property type="entry name" value="Hemocyanin_C"/>
</dbReference>
<dbReference type="AlphaFoldDB" id="A0AAV2N777"/>
<dbReference type="Gene3D" id="1.10.1280.10">
    <property type="entry name" value="Di-copper center containing domain from catechol oxidase"/>
    <property type="match status" value="1"/>
</dbReference>
<dbReference type="Gene3D" id="1.20.1370.10">
    <property type="entry name" value="Hemocyanin, N-terminal domain"/>
    <property type="match status" value="1"/>
</dbReference>
<dbReference type="Pfam" id="PF00372">
    <property type="entry name" value="Hemocyanin_M"/>
    <property type="match status" value="1"/>
</dbReference>
<dbReference type="GO" id="GO:0005615">
    <property type="term" value="C:extracellular space"/>
    <property type="evidence" value="ECO:0007669"/>
    <property type="project" value="UniProtKB-ARBA"/>
</dbReference>